<dbReference type="InterPro" id="IPR036388">
    <property type="entry name" value="WH-like_DNA-bd_sf"/>
</dbReference>
<keyword evidence="15" id="KW-1185">Reference proteome</keyword>
<dbReference type="SUPFAM" id="SSF46785">
    <property type="entry name" value="Winged helix' DNA-binding domain"/>
    <property type="match status" value="1"/>
</dbReference>
<dbReference type="Pfam" id="PF01475">
    <property type="entry name" value="FUR"/>
    <property type="match status" value="1"/>
</dbReference>
<dbReference type="InterPro" id="IPR036390">
    <property type="entry name" value="WH_DNA-bd_sf"/>
</dbReference>
<dbReference type="InterPro" id="IPR043135">
    <property type="entry name" value="Fur_C"/>
</dbReference>
<keyword evidence="7 11" id="KW-0862">Zinc</keyword>
<evidence type="ECO:0000256" key="4">
    <source>
        <dbReference type="ARBA" id="ARBA00022490"/>
    </source>
</evidence>
<dbReference type="Gene3D" id="3.30.1490.190">
    <property type="match status" value="1"/>
</dbReference>
<keyword evidence="8" id="KW-0805">Transcription regulation</keyword>
<evidence type="ECO:0000313" key="13">
    <source>
        <dbReference type="EMBL" id="MDY5153864.1"/>
    </source>
</evidence>
<evidence type="ECO:0000256" key="6">
    <source>
        <dbReference type="ARBA" id="ARBA00022723"/>
    </source>
</evidence>
<dbReference type="InterPro" id="IPR002481">
    <property type="entry name" value="FUR"/>
</dbReference>
<feature type="binding site" evidence="12">
    <location>
        <position position="79"/>
    </location>
    <ligand>
        <name>Fe cation</name>
        <dbReference type="ChEBI" id="CHEBI:24875"/>
    </ligand>
</feature>
<keyword evidence="9" id="KW-0238">DNA-binding</keyword>
<evidence type="ECO:0000256" key="3">
    <source>
        <dbReference type="ARBA" id="ARBA00011738"/>
    </source>
</evidence>
<reference evidence="15" key="2">
    <citation type="submission" date="2016-10" db="EMBL/GenBank/DDBJ databases">
        <authorList>
            <person name="Varghese N."/>
        </authorList>
    </citation>
    <scope>NUCLEOTIDE SEQUENCE [LARGE SCALE GENOMIC DNA]</scope>
    <source>
        <strain evidence="15">DSM 20639</strain>
    </source>
</reference>
<dbReference type="PANTHER" id="PTHR33202">
    <property type="entry name" value="ZINC UPTAKE REGULATION PROTEIN"/>
    <property type="match status" value="1"/>
</dbReference>
<protein>
    <submittedName>
        <fullName evidence="14">Fur family transcriptional regulator, ferric uptake regulator</fullName>
    </submittedName>
    <submittedName>
        <fullName evidence="13">Transcriptional repressor</fullName>
    </submittedName>
</protein>
<evidence type="ECO:0000313" key="14">
    <source>
        <dbReference type="EMBL" id="SDD99535.1"/>
    </source>
</evidence>
<comment type="cofactor">
    <cofactor evidence="12">
        <name>Mn(2+)</name>
        <dbReference type="ChEBI" id="CHEBI:29035"/>
    </cofactor>
    <cofactor evidence="12">
        <name>Fe(2+)</name>
        <dbReference type="ChEBI" id="CHEBI:29033"/>
    </cofactor>
    <text evidence="12">Binds 1 Mn(2+) or Fe(2+) ion per subunit.</text>
</comment>
<dbReference type="AlphaFoldDB" id="A0A1G6ZCC8"/>
<keyword evidence="12" id="KW-0408">Iron</keyword>
<reference evidence="13" key="3">
    <citation type="submission" date="2023-10" db="EMBL/GenBank/DDBJ databases">
        <title>Whole Genome based description of the genera Actinobaculum and Actinotignum reveals a complex phylogenetic relationship within the species included in the genus Actinotignum.</title>
        <authorList>
            <person name="Jensen C.S."/>
            <person name="Dargis R."/>
            <person name="Kemp M."/>
            <person name="Christensen J.J."/>
        </authorList>
    </citation>
    <scope>NUCLEOTIDE SEQUENCE</scope>
    <source>
        <strain evidence="13">Actinobaculum_suis_CCUG19206T</strain>
    </source>
</reference>
<evidence type="ECO:0000256" key="2">
    <source>
        <dbReference type="ARBA" id="ARBA00007957"/>
    </source>
</evidence>
<comment type="cofactor">
    <cofactor evidence="11">
        <name>Zn(2+)</name>
        <dbReference type="ChEBI" id="CHEBI:29105"/>
    </cofactor>
    <text evidence="11">Binds 1 zinc ion per subunit.</text>
</comment>
<reference evidence="14" key="1">
    <citation type="submission" date="2016-10" db="EMBL/GenBank/DDBJ databases">
        <authorList>
            <person name="de Groot N.N."/>
        </authorList>
    </citation>
    <scope>NUCLEOTIDE SEQUENCE [LARGE SCALE GENOMIC DNA]</scope>
    <source>
        <strain evidence="14">DSM 20639</strain>
    </source>
</reference>
<evidence type="ECO:0000256" key="1">
    <source>
        <dbReference type="ARBA" id="ARBA00004496"/>
    </source>
</evidence>
<keyword evidence="5" id="KW-0678">Repressor</keyword>
<dbReference type="Proteomes" id="UP001273799">
    <property type="component" value="Unassembled WGS sequence"/>
</dbReference>
<dbReference type="EMBL" id="JAWNFU010000004">
    <property type="protein sequence ID" value="MDY5153864.1"/>
    <property type="molecule type" value="Genomic_DNA"/>
</dbReference>
<evidence type="ECO:0000256" key="7">
    <source>
        <dbReference type="ARBA" id="ARBA00022833"/>
    </source>
</evidence>
<dbReference type="RefSeq" id="WP_176764460.1">
    <property type="nucleotide sequence ID" value="NZ_FNAU01000001.1"/>
</dbReference>
<feature type="binding site" evidence="12">
    <location>
        <position position="117"/>
    </location>
    <ligand>
        <name>Fe cation</name>
        <dbReference type="ChEBI" id="CHEBI:24875"/>
    </ligand>
</feature>
<dbReference type="FunFam" id="1.10.10.10:FF:000459">
    <property type="entry name" value="Ferric uptake regulation protein"/>
    <property type="match status" value="1"/>
</dbReference>
<organism evidence="14 15">
    <name type="scientific">Actinobaculum suis</name>
    <dbReference type="NCBI Taxonomy" id="1657"/>
    <lineage>
        <taxon>Bacteria</taxon>
        <taxon>Bacillati</taxon>
        <taxon>Actinomycetota</taxon>
        <taxon>Actinomycetes</taxon>
        <taxon>Actinomycetales</taxon>
        <taxon>Actinomycetaceae</taxon>
        <taxon>Actinobaculum</taxon>
    </lineage>
</organism>
<feature type="binding site" evidence="11">
    <location>
        <position position="125"/>
    </location>
    <ligand>
        <name>Zn(2+)</name>
        <dbReference type="ChEBI" id="CHEBI:29105"/>
    </ligand>
</feature>
<feature type="binding site" evidence="11">
    <location>
        <position position="88"/>
    </location>
    <ligand>
        <name>Zn(2+)</name>
        <dbReference type="ChEBI" id="CHEBI:29105"/>
    </ligand>
</feature>
<keyword evidence="4" id="KW-0963">Cytoplasm</keyword>
<evidence type="ECO:0000256" key="12">
    <source>
        <dbReference type="PIRSR" id="PIRSR602481-2"/>
    </source>
</evidence>
<gene>
    <name evidence="13" type="ORF">R6G71_07410</name>
    <name evidence="14" type="ORF">SAMN05421878_10139</name>
</gene>
<sequence length="149" mass="16474">MTAPRQRVTAQRRAIIAVLEGTDQFISAQDLHDKLTEEGTRIGLATVYRTLQSLVDEGSLDTIIEEGQTLYRACETTDHHHHLVCRICGKTVEIIPPNTENWFTRVAAQAGFSDVEHTLELIGLCSKCAPKVAAVKQQRAETGPARHAE</sequence>
<dbReference type="GO" id="GO:0000976">
    <property type="term" value="F:transcription cis-regulatory region binding"/>
    <property type="evidence" value="ECO:0007669"/>
    <property type="project" value="TreeGrafter"/>
</dbReference>
<keyword evidence="10" id="KW-0804">Transcription</keyword>
<evidence type="ECO:0000256" key="10">
    <source>
        <dbReference type="ARBA" id="ARBA00023163"/>
    </source>
</evidence>
<dbReference type="Gene3D" id="1.10.10.10">
    <property type="entry name" value="Winged helix-like DNA-binding domain superfamily/Winged helix DNA-binding domain"/>
    <property type="match status" value="1"/>
</dbReference>
<comment type="similarity">
    <text evidence="2">Belongs to the Fur family.</text>
</comment>
<dbReference type="GO" id="GO:0003700">
    <property type="term" value="F:DNA-binding transcription factor activity"/>
    <property type="evidence" value="ECO:0007669"/>
    <property type="project" value="InterPro"/>
</dbReference>
<feature type="binding site" evidence="11">
    <location>
        <position position="128"/>
    </location>
    <ligand>
        <name>Zn(2+)</name>
        <dbReference type="ChEBI" id="CHEBI:29105"/>
    </ligand>
</feature>
<comment type="subcellular location">
    <subcellularLocation>
        <location evidence="1">Cytoplasm</location>
    </subcellularLocation>
</comment>
<proteinExistence type="inferred from homology"/>
<dbReference type="GO" id="GO:1900376">
    <property type="term" value="P:regulation of secondary metabolite biosynthetic process"/>
    <property type="evidence" value="ECO:0007669"/>
    <property type="project" value="TreeGrafter"/>
</dbReference>
<dbReference type="GO" id="GO:0008270">
    <property type="term" value="F:zinc ion binding"/>
    <property type="evidence" value="ECO:0007669"/>
    <property type="project" value="TreeGrafter"/>
</dbReference>
<dbReference type="GO" id="GO:0005829">
    <property type="term" value="C:cytosol"/>
    <property type="evidence" value="ECO:0007669"/>
    <property type="project" value="TreeGrafter"/>
</dbReference>
<evidence type="ECO:0000256" key="5">
    <source>
        <dbReference type="ARBA" id="ARBA00022491"/>
    </source>
</evidence>
<dbReference type="Proteomes" id="UP000182744">
    <property type="component" value="Unassembled WGS sequence"/>
</dbReference>
<feature type="binding site" evidence="12">
    <location>
        <position position="100"/>
    </location>
    <ligand>
        <name>Fe cation</name>
        <dbReference type="ChEBI" id="CHEBI:24875"/>
    </ligand>
</feature>
<dbReference type="GO" id="GO:0045892">
    <property type="term" value="P:negative regulation of DNA-templated transcription"/>
    <property type="evidence" value="ECO:0007669"/>
    <property type="project" value="TreeGrafter"/>
</dbReference>
<accession>A0A1G6ZCC8</accession>
<dbReference type="CDD" id="cd07153">
    <property type="entry name" value="Fur_like"/>
    <property type="match status" value="1"/>
</dbReference>
<evidence type="ECO:0000256" key="11">
    <source>
        <dbReference type="PIRSR" id="PIRSR602481-1"/>
    </source>
</evidence>
<name>A0A1G6ZCC8_9ACTO</name>
<dbReference type="EMBL" id="FNAU01000001">
    <property type="protein sequence ID" value="SDD99535.1"/>
    <property type="molecule type" value="Genomic_DNA"/>
</dbReference>
<dbReference type="PANTHER" id="PTHR33202:SF2">
    <property type="entry name" value="FERRIC UPTAKE REGULATION PROTEIN"/>
    <property type="match status" value="1"/>
</dbReference>
<keyword evidence="6 11" id="KW-0479">Metal-binding</keyword>
<evidence type="ECO:0000313" key="15">
    <source>
        <dbReference type="Proteomes" id="UP000182744"/>
    </source>
</evidence>
<evidence type="ECO:0000256" key="9">
    <source>
        <dbReference type="ARBA" id="ARBA00023125"/>
    </source>
</evidence>
<comment type="subunit">
    <text evidence="3">Homodimer.</text>
</comment>
<feature type="binding site" evidence="11">
    <location>
        <position position="85"/>
    </location>
    <ligand>
        <name>Zn(2+)</name>
        <dbReference type="ChEBI" id="CHEBI:29105"/>
    </ligand>
</feature>
<evidence type="ECO:0000256" key="8">
    <source>
        <dbReference type="ARBA" id="ARBA00023015"/>
    </source>
</evidence>